<dbReference type="PANTHER" id="PTHR36744">
    <property type="entry name" value="CYTOCHROME OXIDASE ASSEMBLY PROTEIN"/>
    <property type="match status" value="1"/>
</dbReference>
<protein>
    <recommendedName>
        <fullName evidence="2">Cytochrome c oxidase assembly factor 3 mitochondrial coiled-coil domain-containing protein</fullName>
    </recommendedName>
</protein>
<name>A9NYA7_PICSI</name>
<dbReference type="InterPro" id="IPR018628">
    <property type="entry name" value="Coa3_CC"/>
</dbReference>
<dbReference type="EMBL" id="EF086348">
    <property type="protein sequence ID" value="ABK25618.1"/>
    <property type="molecule type" value="mRNA"/>
</dbReference>
<evidence type="ECO:0000256" key="1">
    <source>
        <dbReference type="SAM" id="Phobius"/>
    </source>
</evidence>
<evidence type="ECO:0000313" key="3">
    <source>
        <dbReference type="EMBL" id="ABK25618.1"/>
    </source>
</evidence>
<reference evidence="3" key="1">
    <citation type="journal article" date="2008" name="BMC Genomics">
        <title>A conifer genomics resource of 200,000 spruce (Picea spp.) ESTs and 6,464 high-quality, sequence-finished full-length cDNAs for Sitka spruce (Picea sitchensis).</title>
        <authorList>
            <person name="Ralph S.G."/>
            <person name="Chun H.J."/>
            <person name="Kolosova N."/>
            <person name="Cooper D."/>
            <person name="Oddy C."/>
            <person name="Ritland C.E."/>
            <person name="Kirkpatrick R."/>
            <person name="Moore R."/>
            <person name="Barber S."/>
            <person name="Holt R.A."/>
            <person name="Jones S.J."/>
            <person name="Marra M.A."/>
            <person name="Douglas C.J."/>
            <person name="Ritland K."/>
            <person name="Bohlmann J."/>
        </authorList>
    </citation>
    <scope>NUCLEOTIDE SEQUENCE</scope>
    <source>
        <tissue evidence="3">Green portion of the leader tissue</tissue>
    </source>
</reference>
<feature type="domain" description="Cytochrome c oxidase assembly factor 3 mitochondrial coiled-coil" evidence="2">
    <location>
        <begin position="13"/>
        <end position="38"/>
    </location>
</feature>
<accession>A9NYA7</accession>
<keyword evidence="1" id="KW-1133">Transmembrane helix</keyword>
<feature type="transmembrane region" description="Helical" evidence="1">
    <location>
        <begin position="16"/>
        <end position="34"/>
    </location>
</feature>
<organism evidence="3">
    <name type="scientific">Picea sitchensis</name>
    <name type="common">Sitka spruce</name>
    <name type="synonym">Pinus sitchensis</name>
    <dbReference type="NCBI Taxonomy" id="3332"/>
    <lineage>
        <taxon>Eukaryota</taxon>
        <taxon>Viridiplantae</taxon>
        <taxon>Streptophyta</taxon>
        <taxon>Embryophyta</taxon>
        <taxon>Tracheophyta</taxon>
        <taxon>Spermatophyta</taxon>
        <taxon>Pinopsida</taxon>
        <taxon>Pinidae</taxon>
        <taxon>Conifers I</taxon>
        <taxon>Pinales</taxon>
        <taxon>Pinaceae</taxon>
        <taxon>Picea</taxon>
    </lineage>
</organism>
<proteinExistence type="evidence at transcript level"/>
<dbReference type="Pfam" id="PF09813">
    <property type="entry name" value="Coa3_cc"/>
    <property type="match status" value="1"/>
</dbReference>
<evidence type="ECO:0000259" key="2">
    <source>
        <dbReference type="Pfam" id="PF09813"/>
    </source>
</evidence>
<dbReference type="PANTHER" id="PTHR36744:SF2">
    <property type="entry name" value="CYTOCHROME OXIDASE ASSEMBLY PROTEIN"/>
    <property type="match status" value="1"/>
</dbReference>
<dbReference type="AlphaFoldDB" id="A9NYA7"/>
<sequence length="69" mass="7482">MSGFRSFTSLTSRSKNIILAGGLTGFVAAVYIYTMRAVGSTDELQTAIETFEKQKSQESLPTVAESTRT</sequence>
<keyword evidence="1" id="KW-0472">Membrane</keyword>
<keyword evidence="1" id="KW-0812">Transmembrane</keyword>